<comment type="caution">
    <text evidence="1">The sequence shown here is derived from an EMBL/GenBank/DDBJ whole genome shotgun (WGS) entry which is preliminary data.</text>
</comment>
<organism evidence="1 2">
    <name type="scientific">SAR324 cluster bacterium</name>
    <dbReference type="NCBI Taxonomy" id="2024889"/>
    <lineage>
        <taxon>Bacteria</taxon>
        <taxon>Deltaproteobacteria</taxon>
        <taxon>SAR324 cluster</taxon>
    </lineage>
</organism>
<dbReference type="Proteomes" id="UP000226525">
    <property type="component" value="Unassembled WGS sequence"/>
</dbReference>
<name>A0A2D6YL71_9DELT</name>
<evidence type="ECO:0000313" key="2">
    <source>
        <dbReference type="Proteomes" id="UP000226525"/>
    </source>
</evidence>
<evidence type="ECO:0008006" key="3">
    <source>
        <dbReference type="Google" id="ProtNLM"/>
    </source>
</evidence>
<proteinExistence type="predicted"/>
<dbReference type="EMBL" id="NZEX01000125">
    <property type="protein sequence ID" value="MAH63947.1"/>
    <property type="molecule type" value="Genomic_DNA"/>
</dbReference>
<accession>A0A2D6YL71</accession>
<dbReference type="AlphaFoldDB" id="A0A2D6YL71"/>
<sequence length="134" mass="14038">MLGEKMGSMTATAVTKVLPTEGTLPKFEVTAQGSGTLAGVQVQLMSTYYADMKADGSMYGECPNATLIMAPDGIATGRATGAGSTTPDGGSKFRGACYFETTAPSLMSLNGKAMIYEWNVDASGNTSFELWHWA</sequence>
<gene>
    <name evidence="1" type="ORF">CMN54_10980</name>
</gene>
<evidence type="ECO:0000313" key="1">
    <source>
        <dbReference type="EMBL" id="MAH63947.1"/>
    </source>
</evidence>
<reference evidence="2" key="1">
    <citation type="submission" date="2017-09" db="EMBL/GenBank/DDBJ databases">
        <title>The Reconstruction of 2,631 Draft Metagenome-Assembled Genomes from the Global Oceans.</title>
        <authorList>
            <person name="Tully B.J."/>
            <person name="Graham E.D."/>
            <person name="Heidelberg J.F."/>
        </authorList>
    </citation>
    <scope>NUCLEOTIDE SEQUENCE [LARGE SCALE GENOMIC DNA]</scope>
</reference>
<protein>
    <recommendedName>
        <fullName evidence="3">DUF3224 domain-containing protein</fullName>
    </recommendedName>
</protein>